<dbReference type="GO" id="GO:0043565">
    <property type="term" value="F:sequence-specific DNA binding"/>
    <property type="evidence" value="ECO:0007669"/>
    <property type="project" value="TreeGrafter"/>
</dbReference>
<dbReference type="InterPro" id="IPR029063">
    <property type="entry name" value="SAM-dependent_MTases_sf"/>
</dbReference>
<dbReference type="AlphaFoldDB" id="A0A4U1J9U0"/>
<feature type="binding site" evidence="7">
    <location>
        <position position="94"/>
    </location>
    <ligand>
        <name>S-adenosyl-L-methionine</name>
        <dbReference type="ChEBI" id="CHEBI:59789"/>
    </ligand>
</feature>
<keyword evidence="4 8" id="KW-0808">Transferase</keyword>
<keyword evidence="11" id="KW-1185">Reference proteome</keyword>
<gene>
    <name evidence="10" type="ORF">E8A74_22280</name>
</gene>
<dbReference type="RefSeq" id="WP_136931067.1">
    <property type="nucleotide sequence ID" value="NZ_SSMQ01000023.1"/>
</dbReference>
<evidence type="ECO:0000256" key="8">
    <source>
        <dbReference type="RuleBase" id="RU361257"/>
    </source>
</evidence>
<dbReference type="Pfam" id="PF02086">
    <property type="entry name" value="MethyltransfD12"/>
    <property type="match status" value="1"/>
</dbReference>
<feature type="binding site" evidence="7">
    <location>
        <position position="49"/>
    </location>
    <ligand>
        <name>S-adenosyl-L-methionine</name>
        <dbReference type="ChEBI" id="CHEBI:59789"/>
    </ligand>
</feature>
<accession>A0A4U1J9U0</accession>
<dbReference type="PRINTS" id="PR00505">
    <property type="entry name" value="D12N6MTFRASE"/>
</dbReference>
<name>A0A4U1J9U0_9BACT</name>
<comment type="similarity">
    <text evidence="1 8">Belongs to the N(4)/N(6)-methyltransferase family.</text>
</comment>
<dbReference type="PANTHER" id="PTHR30481:SF3">
    <property type="entry name" value="DNA ADENINE METHYLASE"/>
    <property type="match status" value="1"/>
</dbReference>
<organism evidence="10 11">
    <name type="scientific">Polyangium fumosum</name>
    <dbReference type="NCBI Taxonomy" id="889272"/>
    <lineage>
        <taxon>Bacteria</taxon>
        <taxon>Pseudomonadati</taxon>
        <taxon>Myxococcota</taxon>
        <taxon>Polyangia</taxon>
        <taxon>Polyangiales</taxon>
        <taxon>Polyangiaceae</taxon>
        <taxon>Polyangium</taxon>
    </lineage>
</organism>
<dbReference type="GO" id="GO:1904047">
    <property type="term" value="F:S-adenosyl-L-methionine binding"/>
    <property type="evidence" value="ECO:0007669"/>
    <property type="project" value="TreeGrafter"/>
</dbReference>
<feature type="region of interest" description="Disordered" evidence="9">
    <location>
        <begin position="1"/>
        <end position="34"/>
    </location>
</feature>
<dbReference type="PANTHER" id="PTHR30481">
    <property type="entry name" value="DNA ADENINE METHYLASE"/>
    <property type="match status" value="1"/>
</dbReference>
<dbReference type="EC" id="2.1.1.72" evidence="2 8"/>
<dbReference type="InterPro" id="IPR023095">
    <property type="entry name" value="Ade_MeTrfase_dom_2"/>
</dbReference>
<dbReference type="InterPro" id="IPR012327">
    <property type="entry name" value="MeTrfase_D12"/>
</dbReference>
<sequence length="305" mass="34279">MLERAIRPLSTPAAVPLPSVRPGPLKARGKPRPDIREIEPGTAKPFIKWVGGKRQLIHELEPRIPSRFNTYHEPFVGGGALFFHLMPERAELSDTNERLVRTYLGVRDAVEDVIDRLASYPHDRDFFMKLRSSDIDTKTDVEVAAWFIYLNRTGFNGLYRVNRANQYNVPFGDYQNPTICDAENLRACSRALKHASIRHASFEDVAARARAGDFVYFDPPYVPLSASSSFTSYTSGGFGMREQQRLRDVARELKERGVRVLLSNSSAPEVYSLYGDGFELAAVGASRAINCKGTGRGRIQELIIR</sequence>
<feature type="binding site" evidence="7">
    <location>
        <position position="53"/>
    </location>
    <ligand>
        <name>S-adenosyl-L-methionine</name>
        <dbReference type="ChEBI" id="CHEBI:59789"/>
    </ligand>
</feature>
<dbReference type="NCBIfam" id="TIGR00571">
    <property type="entry name" value="dam"/>
    <property type="match status" value="1"/>
</dbReference>
<dbReference type="Gene3D" id="3.40.50.150">
    <property type="entry name" value="Vaccinia Virus protein VP39"/>
    <property type="match status" value="1"/>
</dbReference>
<evidence type="ECO:0000256" key="7">
    <source>
        <dbReference type="PIRSR" id="PIRSR000398-1"/>
    </source>
</evidence>
<dbReference type="GO" id="GO:0009307">
    <property type="term" value="P:DNA restriction-modification system"/>
    <property type="evidence" value="ECO:0007669"/>
    <property type="project" value="InterPro"/>
</dbReference>
<dbReference type="PIRSF" id="PIRSF000398">
    <property type="entry name" value="M_m6A_EcoRV"/>
    <property type="match status" value="1"/>
</dbReference>
<evidence type="ECO:0000256" key="9">
    <source>
        <dbReference type="SAM" id="MobiDB-lite"/>
    </source>
</evidence>
<proteinExistence type="inferred from homology"/>
<evidence type="ECO:0000256" key="5">
    <source>
        <dbReference type="ARBA" id="ARBA00022691"/>
    </source>
</evidence>
<dbReference type="GO" id="GO:0032259">
    <property type="term" value="P:methylation"/>
    <property type="evidence" value="ECO:0007669"/>
    <property type="project" value="UniProtKB-KW"/>
</dbReference>
<dbReference type="Gene3D" id="1.10.1020.10">
    <property type="entry name" value="Adenine-specific Methyltransferase, Domain 2"/>
    <property type="match status" value="1"/>
</dbReference>
<protein>
    <recommendedName>
        <fullName evidence="2 8">Site-specific DNA-methyltransferase (adenine-specific)</fullName>
        <ecNumber evidence="2 8">2.1.1.72</ecNumber>
    </recommendedName>
</protein>
<keyword evidence="5 8" id="KW-0949">S-adenosyl-L-methionine</keyword>
<evidence type="ECO:0000256" key="6">
    <source>
        <dbReference type="ARBA" id="ARBA00047942"/>
    </source>
</evidence>
<evidence type="ECO:0000256" key="4">
    <source>
        <dbReference type="ARBA" id="ARBA00022679"/>
    </source>
</evidence>
<dbReference type="SUPFAM" id="SSF53335">
    <property type="entry name" value="S-adenosyl-L-methionine-dependent methyltransferases"/>
    <property type="match status" value="1"/>
</dbReference>
<keyword evidence="3 8" id="KW-0489">Methyltransferase</keyword>
<dbReference type="Proteomes" id="UP000309215">
    <property type="component" value="Unassembled WGS sequence"/>
</dbReference>
<feature type="binding site" evidence="7">
    <location>
        <position position="218"/>
    </location>
    <ligand>
        <name>S-adenosyl-L-methionine</name>
        <dbReference type="ChEBI" id="CHEBI:59789"/>
    </ligand>
</feature>
<dbReference type="GO" id="GO:0009007">
    <property type="term" value="F:site-specific DNA-methyltransferase (adenine-specific) activity"/>
    <property type="evidence" value="ECO:0007669"/>
    <property type="project" value="UniProtKB-UniRule"/>
</dbReference>
<dbReference type="PROSITE" id="PS00092">
    <property type="entry name" value="N6_MTASE"/>
    <property type="match status" value="1"/>
</dbReference>
<dbReference type="InterPro" id="IPR012263">
    <property type="entry name" value="M_m6A_EcoRV"/>
</dbReference>
<dbReference type="EMBL" id="SSMQ01000023">
    <property type="protein sequence ID" value="TKD04996.1"/>
    <property type="molecule type" value="Genomic_DNA"/>
</dbReference>
<reference evidence="10 11" key="1">
    <citation type="submission" date="2019-04" db="EMBL/GenBank/DDBJ databases">
        <authorList>
            <person name="Li Y."/>
            <person name="Wang J."/>
        </authorList>
    </citation>
    <scope>NUCLEOTIDE SEQUENCE [LARGE SCALE GENOMIC DNA]</scope>
    <source>
        <strain evidence="10 11">DSM 14668</strain>
    </source>
</reference>
<evidence type="ECO:0000256" key="3">
    <source>
        <dbReference type="ARBA" id="ARBA00022603"/>
    </source>
</evidence>
<evidence type="ECO:0000313" key="10">
    <source>
        <dbReference type="EMBL" id="TKD04996.1"/>
    </source>
</evidence>
<dbReference type="InterPro" id="IPR002052">
    <property type="entry name" value="DNA_methylase_N6_adenine_CS"/>
</dbReference>
<evidence type="ECO:0000256" key="2">
    <source>
        <dbReference type="ARBA" id="ARBA00011900"/>
    </source>
</evidence>
<comment type="catalytic activity">
    <reaction evidence="6 8">
        <text>a 2'-deoxyadenosine in DNA + S-adenosyl-L-methionine = an N(6)-methyl-2'-deoxyadenosine in DNA + S-adenosyl-L-homocysteine + H(+)</text>
        <dbReference type="Rhea" id="RHEA:15197"/>
        <dbReference type="Rhea" id="RHEA-COMP:12418"/>
        <dbReference type="Rhea" id="RHEA-COMP:12419"/>
        <dbReference type="ChEBI" id="CHEBI:15378"/>
        <dbReference type="ChEBI" id="CHEBI:57856"/>
        <dbReference type="ChEBI" id="CHEBI:59789"/>
        <dbReference type="ChEBI" id="CHEBI:90615"/>
        <dbReference type="ChEBI" id="CHEBI:90616"/>
        <dbReference type="EC" id="2.1.1.72"/>
    </reaction>
</comment>
<dbReference type="GO" id="GO:0006298">
    <property type="term" value="P:mismatch repair"/>
    <property type="evidence" value="ECO:0007669"/>
    <property type="project" value="TreeGrafter"/>
</dbReference>
<comment type="caution">
    <text evidence="10">The sequence shown here is derived from an EMBL/GenBank/DDBJ whole genome shotgun (WGS) entry which is preliminary data.</text>
</comment>
<evidence type="ECO:0000256" key="1">
    <source>
        <dbReference type="ARBA" id="ARBA00006594"/>
    </source>
</evidence>
<dbReference type="OrthoDB" id="9805629at2"/>
<evidence type="ECO:0000313" key="11">
    <source>
        <dbReference type="Proteomes" id="UP000309215"/>
    </source>
</evidence>